<evidence type="ECO:0000256" key="1">
    <source>
        <dbReference type="SAM" id="MobiDB-lite"/>
    </source>
</evidence>
<dbReference type="AlphaFoldDB" id="A0A433P4T7"/>
<keyword evidence="2" id="KW-0812">Transmembrane</keyword>
<keyword evidence="2" id="KW-0472">Membrane</keyword>
<keyword evidence="2" id="KW-1133">Transmembrane helix</keyword>
<feature type="region of interest" description="Disordered" evidence="1">
    <location>
        <begin position="1"/>
        <end position="56"/>
    </location>
</feature>
<proteinExistence type="predicted"/>
<protein>
    <submittedName>
        <fullName evidence="3">Uncharacterized protein</fullName>
    </submittedName>
</protein>
<keyword evidence="4" id="KW-1185">Reference proteome</keyword>
<feature type="transmembrane region" description="Helical" evidence="2">
    <location>
        <begin position="97"/>
        <end position="121"/>
    </location>
</feature>
<organism evidence="3 4">
    <name type="scientific">Jimgerdemannia flammicorona</name>
    <dbReference type="NCBI Taxonomy" id="994334"/>
    <lineage>
        <taxon>Eukaryota</taxon>
        <taxon>Fungi</taxon>
        <taxon>Fungi incertae sedis</taxon>
        <taxon>Mucoromycota</taxon>
        <taxon>Mucoromycotina</taxon>
        <taxon>Endogonomycetes</taxon>
        <taxon>Endogonales</taxon>
        <taxon>Endogonaceae</taxon>
        <taxon>Jimgerdemannia</taxon>
    </lineage>
</organism>
<evidence type="ECO:0000256" key="2">
    <source>
        <dbReference type="SAM" id="Phobius"/>
    </source>
</evidence>
<gene>
    <name evidence="3" type="ORF">BC938DRAFT_478781</name>
</gene>
<evidence type="ECO:0000313" key="3">
    <source>
        <dbReference type="EMBL" id="RUS12543.1"/>
    </source>
</evidence>
<reference evidence="3 4" key="1">
    <citation type="journal article" date="2018" name="New Phytol.">
        <title>Phylogenomics of Endogonaceae and evolution of mycorrhizas within Mucoromycota.</title>
        <authorList>
            <person name="Chang Y."/>
            <person name="Desiro A."/>
            <person name="Na H."/>
            <person name="Sandor L."/>
            <person name="Lipzen A."/>
            <person name="Clum A."/>
            <person name="Barry K."/>
            <person name="Grigoriev I.V."/>
            <person name="Martin F.M."/>
            <person name="Stajich J.E."/>
            <person name="Smith M.E."/>
            <person name="Bonito G."/>
            <person name="Spatafora J.W."/>
        </authorList>
    </citation>
    <scope>NUCLEOTIDE SEQUENCE [LARGE SCALE GENOMIC DNA]</scope>
    <source>
        <strain evidence="3 4">AD002</strain>
    </source>
</reference>
<comment type="caution">
    <text evidence="3">The sequence shown here is derived from an EMBL/GenBank/DDBJ whole genome shotgun (WGS) entry which is preliminary data.</text>
</comment>
<dbReference type="Proteomes" id="UP000274822">
    <property type="component" value="Unassembled WGS sequence"/>
</dbReference>
<evidence type="ECO:0000313" key="4">
    <source>
        <dbReference type="Proteomes" id="UP000274822"/>
    </source>
</evidence>
<accession>A0A433P4T7</accession>
<dbReference type="EMBL" id="RBNJ01034508">
    <property type="protein sequence ID" value="RUS12543.1"/>
    <property type="molecule type" value="Genomic_DNA"/>
</dbReference>
<sequence>MPTVRYSDAVGGGPGNRGSSVQRGPSIGHGLRRGKTLSRPERYQQPAPLLTGEQDNSADWESWPVFAKLVTWWAPPPLLRYFGKTDKGMQQAWREKMALCFLIALLGCIVAFLTVGLSITLCPPSASNSQDQYMRYNDTTASGRHLERGRGL</sequence>
<name>A0A433P4T7_9FUNG</name>